<accession>A0ABS9GX93</accession>
<name>A0ABS9GX93_9BACL</name>
<organism evidence="2 3">
    <name type="scientific">Pseudalkalibacillus berkeleyi</name>
    <dbReference type="NCBI Taxonomy" id="1069813"/>
    <lineage>
        <taxon>Bacteria</taxon>
        <taxon>Bacillati</taxon>
        <taxon>Bacillota</taxon>
        <taxon>Bacilli</taxon>
        <taxon>Bacillales</taxon>
        <taxon>Fictibacillaceae</taxon>
        <taxon>Pseudalkalibacillus</taxon>
    </lineage>
</organism>
<comment type="caution">
    <text evidence="2">The sequence shown here is derived from an EMBL/GenBank/DDBJ whole genome shotgun (WGS) entry which is preliminary data.</text>
</comment>
<dbReference type="EMBL" id="JAKIJS010000001">
    <property type="protein sequence ID" value="MCF6136220.1"/>
    <property type="molecule type" value="Genomic_DNA"/>
</dbReference>
<dbReference type="InterPro" id="IPR016040">
    <property type="entry name" value="NAD(P)-bd_dom"/>
</dbReference>
<evidence type="ECO:0000313" key="3">
    <source>
        <dbReference type="Proteomes" id="UP001649381"/>
    </source>
</evidence>
<dbReference type="SUPFAM" id="SSF51735">
    <property type="entry name" value="NAD(P)-binding Rossmann-fold domains"/>
    <property type="match status" value="1"/>
</dbReference>
<dbReference type="Gene3D" id="3.40.50.720">
    <property type="entry name" value="NAD(P)-binding Rossmann-like Domain"/>
    <property type="match status" value="1"/>
</dbReference>
<feature type="domain" description="NAD(P)-binding" evidence="1">
    <location>
        <begin position="7"/>
        <end position="189"/>
    </location>
</feature>
<dbReference type="CDD" id="cd05243">
    <property type="entry name" value="SDR_a5"/>
    <property type="match status" value="1"/>
</dbReference>
<proteinExistence type="predicted"/>
<dbReference type="Proteomes" id="UP001649381">
    <property type="component" value="Unassembled WGS sequence"/>
</dbReference>
<keyword evidence="3" id="KW-1185">Reference proteome</keyword>
<evidence type="ECO:0000259" key="1">
    <source>
        <dbReference type="Pfam" id="PF13460"/>
    </source>
</evidence>
<dbReference type="InterPro" id="IPR036291">
    <property type="entry name" value="NAD(P)-bd_dom_sf"/>
</dbReference>
<gene>
    <name evidence="2" type="ORF">L2716_00670</name>
</gene>
<reference evidence="2 3" key="1">
    <citation type="submission" date="2022-01" db="EMBL/GenBank/DDBJ databases">
        <title>Alkalihalobacillus sp. EGI L200015, a novel bacterium isolated from a salt lake sediment.</title>
        <authorList>
            <person name="Gao L."/>
            <person name="Fang B.-Z."/>
            <person name="Li W.-J."/>
        </authorList>
    </citation>
    <scope>NUCLEOTIDE SEQUENCE [LARGE SCALE GENOMIC DNA]</scope>
    <source>
        <strain evidence="2 3">KCTC 12718</strain>
    </source>
</reference>
<dbReference type="PANTHER" id="PTHR15020:SF50">
    <property type="entry name" value="UPF0659 PROTEIN YMR090W"/>
    <property type="match status" value="1"/>
</dbReference>
<sequence length="214" mass="22846">MKVLIAGANGGTGRNIIQILSESGQHEPVAMIRDITQSAELEQLGTKETVLADLEGELDHAVEGCDAVIFAAGSGSKTGPEKTVSVDEQGAINLIKSAEKHGVKRFIMLSTVGADNPEYGSGDMKHYFESKGKADKALRESTLDYTIVRPGALSNDAGNGRIQLAEKLGDYNGSIPREDVAKVMSECLNYKNTSRKTFEILSGDQDITTALKSV</sequence>
<protein>
    <submittedName>
        <fullName evidence="2">SDR family oxidoreductase</fullName>
    </submittedName>
</protein>
<evidence type="ECO:0000313" key="2">
    <source>
        <dbReference type="EMBL" id="MCF6136220.1"/>
    </source>
</evidence>
<dbReference type="RefSeq" id="WP_236330525.1">
    <property type="nucleotide sequence ID" value="NZ_JAKIJS010000001.1"/>
</dbReference>
<dbReference type="PANTHER" id="PTHR15020">
    <property type="entry name" value="FLAVIN REDUCTASE-RELATED"/>
    <property type="match status" value="1"/>
</dbReference>
<dbReference type="Pfam" id="PF13460">
    <property type="entry name" value="NAD_binding_10"/>
    <property type="match status" value="1"/>
</dbReference>